<evidence type="ECO:0000313" key="7">
    <source>
        <dbReference type="Proteomes" id="UP000220032"/>
    </source>
</evidence>
<proteinExistence type="predicted"/>
<evidence type="ECO:0000313" key="6">
    <source>
        <dbReference type="EMBL" id="PFE19608.1"/>
    </source>
</evidence>
<organism evidence="6 7">
    <name type="scientific">Bacillus cereus</name>
    <dbReference type="NCBI Taxonomy" id="1396"/>
    <lineage>
        <taxon>Bacteria</taxon>
        <taxon>Bacillati</taxon>
        <taxon>Bacillota</taxon>
        <taxon>Bacilli</taxon>
        <taxon>Bacillales</taxon>
        <taxon>Bacillaceae</taxon>
        <taxon>Bacillus</taxon>
        <taxon>Bacillus cereus group</taxon>
    </lineage>
</organism>
<dbReference type="Gene3D" id="3.40.5.90">
    <property type="entry name" value="CDGSH iron-sulfur domain, mitoNEET-type"/>
    <property type="match status" value="1"/>
</dbReference>
<dbReference type="Proteomes" id="UP000220032">
    <property type="component" value="Unassembled WGS sequence"/>
</dbReference>
<evidence type="ECO:0000256" key="1">
    <source>
        <dbReference type="ARBA" id="ARBA00022714"/>
    </source>
</evidence>
<dbReference type="InterPro" id="IPR017122">
    <property type="entry name" value="UCP037158"/>
</dbReference>
<evidence type="ECO:0000259" key="5">
    <source>
        <dbReference type="SMART" id="SM00704"/>
    </source>
</evidence>
<dbReference type="InterPro" id="IPR042216">
    <property type="entry name" value="MitoNEET_CISD"/>
</dbReference>
<dbReference type="EMBL" id="NTRR01000003">
    <property type="protein sequence ID" value="PFE19608.1"/>
    <property type="molecule type" value="Genomic_DNA"/>
</dbReference>
<evidence type="ECO:0000256" key="3">
    <source>
        <dbReference type="ARBA" id="ARBA00023004"/>
    </source>
</evidence>
<feature type="domain" description="Iron-binding zinc finger CDGSH type" evidence="5">
    <location>
        <begin position="72"/>
        <end position="117"/>
    </location>
</feature>
<keyword evidence="2" id="KW-0479">Metal-binding</keyword>
<dbReference type="PIRSF" id="PIRSF037158">
    <property type="entry name" value="UCP037158"/>
    <property type="match status" value="1"/>
</dbReference>
<dbReference type="InterPro" id="IPR018967">
    <property type="entry name" value="FeS-contain_CDGSH-typ"/>
</dbReference>
<dbReference type="AlphaFoldDB" id="A0A2A9A5H3"/>
<keyword evidence="3" id="KW-0408">Iron</keyword>
<gene>
    <name evidence="6" type="ORF">CN307_02730</name>
</gene>
<dbReference type="GO" id="GO:0046872">
    <property type="term" value="F:metal ion binding"/>
    <property type="evidence" value="ECO:0007669"/>
    <property type="project" value="UniProtKB-KW"/>
</dbReference>
<comment type="caution">
    <text evidence="6">The sequence shown here is derived from an EMBL/GenBank/DDBJ whole genome shotgun (WGS) entry which is preliminary data.</text>
</comment>
<keyword evidence="4" id="KW-0411">Iron-sulfur</keyword>
<sequence length="125" mass="13934">MFRNVCNCLSISRHLTLVSYENHYNTLFFLKQSALFILSSTSLDYMMKLSVWEGGIALAKVQIKVNDNGSFRVTGDVELVDSQGNVFPAKPAFSLCRCGLSKNMPYCDASHKGKFESVVRAPEAE</sequence>
<evidence type="ECO:0000256" key="4">
    <source>
        <dbReference type="ARBA" id="ARBA00023014"/>
    </source>
</evidence>
<dbReference type="SMART" id="SM00704">
    <property type="entry name" value="ZnF_CDGSH"/>
    <property type="match status" value="1"/>
</dbReference>
<evidence type="ECO:0000256" key="2">
    <source>
        <dbReference type="ARBA" id="ARBA00022723"/>
    </source>
</evidence>
<dbReference type="GO" id="GO:0051537">
    <property type="term" value="F:2 iron, 2 sulfur cluster binding"/>
    <property type="evidence" value="ECO:0007669"/>
    <property type="project" value="UniProtKB-KW"/>
</dbReference>
<dbReference type="GO" id="GO:0005737">
    <property type="term" value="C:cytoplasm"/>
    <property type="evidence" value="ECO:0007669"/>
    <property type="project" value="UniProtKB-ARBA"/>
</dbReference>
<dbReference type="Pfam" id="PF09360">
    <property type="entry name" value="zf-CDGSH"/>
    <property type="match status" value="1"/>
</dbReference>
<protein>
    <submittedName>
        <fullName evidence="6">CDGSH iron-sulfur domain-containing protein</fullName>
    </submittedName>
</protein>
<accession>A0A2A9A5H3</accession>
<keyword evidence="1" id="KW-0001">2Fe-2S</keyword>
<reference evidence="6 7" key="1">
    <citation type="submission" date="2017-09" db="EMBL/GenBank/DDBJ databases">
        <title>Large-scale bioinformatics analysis of Bacillus genomes uncovers conserved roles of natural products in bacterial physiology.</title>
        <authorList>
            <consortium name="Agbiome Team Llc"/>
            <person name="Bleich R.M."/>
            <person name="Grubbs K.J."/>
            <person name="Santa Maria K.C."/>
            <person name="Allen S.E."/>
            <person name="Farag S."/>
            <person name="Shank E.A."/>
            <person name="Bowers A."/>
        </authorList>
    </citation>
    <scope>NUCLEOTIDE SEQUENCE [LARGE SCALE GENOMIC DNA]</scope>
    <source>
        <strain evidence="6 7">AFS022681</strain>
    </source>
</reference>
<name>A0A2A9A5H3_BACCE</name>